<keyword evidence="2" id="KW-1185">Reference proteome</keyword>
<protein>
    <submittedName>
        <fullName evidence="1">Uncharacterized protein</fullName>
    </submittedName>
</protein>
<evidence type="ECO:0000313" key="1">
    <source>
        <dbReference type="EMBL" id="KAI4388298.1"/>
    </source>
</evidence>
<sequence length="73" mass="7742">MSSPGFFLICAIHAVVAMTCGALMMFYPTEVSAIKLHGSTPHDELLIQTSDSFSGLLLVAVGFLLIMVGVRQG</sequence>
<dbReference type="Proteomes" id="UP001057402">
    <property type="component" value="Chromosome 1"/>
</dbReference>
<accession>A0ACB9SCA9</accession>
<reference evidence="2" key="1">
    <citation type="journal article" date="2023" name="Front. Plant Sci.">
        <title>Chromosomal-level genome assembly of Melastoma candidum provides insights into trichome evolution.</title>
        <authorList>
            <person name="Zhong Y."/>
            <person name="Wu W."/>
            <person name="Sun C."/>
            <person name="Zou P."/>
            <person name="Liu Y."/>
            <person name="Dai S."/>
            <person name="Zhou R."/>
        </authorList>
    </citation>
    <scope>NUCLEOTIDE SEQUENCE [LARGE SCALE GENOMIC DNA]</scope>
</reference>
<organism evidence="1 2">
    <name type="scientific">Melastoma candidum</name>
    <dbReference type="NCBI Taxonomy" id="119954"/>
    <lineage>
        <taxon>Eukaryota</taxon>
        <taxon>Viridiplantae</taxon>
        <taxon>Streptophyta</taxon>
        <taxon>Embryophyta</taxon>
        <taxon>Tracheophyta</taxon>
        <taxon>Spermatophyta</taxon>
        <taxon>Magnoliopsida</taxon>
        <taxon>eudicotyledons</taxon>
        <taxon>Gunneridae</taxon>
        <taxon>Pentapetalae</taxon>
        <taxon>rosids</taxon>
        <taxon>malvids</taxon>
        <taxon>Myrtales</taxon>
        <taxon>Melastomataceae</taxon>
        <taxon>Melastomatoideae</taxon>
        <taxon>Melastomateae</taxon>
        <taxon>Melastoma</taxon>
    </lineage>
</organism>
<dbReference type="EMBL" id="CM042880">
    <property type="protein sequence ID" value="KAI4388298.1"/>
    <property type="molecule type" value="Genomic_DNA"/>
</dbReference>
<evidence type="ECO:0000313" key="2">
    <source>
        <dbReference type="Proteomes" id="UP001057402"/>
    </source>
</evidence>
<gene>
    <name evidence="1" type="ORF">MLD38_000641</name>
</gene>
<comment type="caution">
    <text evidence="1">The sequence shown here is derived from an EMBL/GenBank/DDBJ whole genome shotgun (WGS) entry which is preliminary data.</text>
</comment>
<proteinExistence type="predicted"/>
<name>A0ACB9SCA9_9MYRT</name>